<sequence length="102" mass="11130">MAGFFSPEQNPRRLDLCGLHASVHFSRINKCIYALTVYASMHILATKPLDKAAGNNSSLVPQEQAAMNRPQRFRGLATDPGVQRKAPRAVIRRAGTAVGKTI</sequence>
<name>A0A5C4KTB3_PSEJE</name>
<evidence type="ECO:0000313" key="3">
    <source>
        <dbReference type="Proteomes" id="UP000306272"/>
    </source>
</evidence>
<dbReference type="EMBL" id="VDDB01000015">
    <property type="protein sequence ID" value="TNB92959.1"/>
    <property type="molecule type" value="Genomic_DNA"/>
</dbReference>
<dbReference type="Proteomes" id="UP000306272">
    <property type="component" value="Unassembled WGS sequence"/>
</dbReference>
<comment type="caution">
    <text evidence="2">The sequence shown here is derived from an EMBL/GenBank/DDBJ whole genome shotgun (WGS) entry which is preliminary data.</text>
</comment>
<evidence type="ECO:0000256" key="1">
    <source>
        <dbReference type="SAM" id="MobiDB-lite"/>
    </source>
</evidence>
<reference evidence="2" key="1">
    <citation type="submission" date="2019-06" db="EMBL/GenBank/DDBJ databases">
        <title>Pseudomonas-derived Butenolides : (Bio)synthesis of Styrolides.</title>
        <authorList>
            <person name="Klapper M."/>
            <person name="Chowdhury S."/>
            <person name="Stallforth P."/>
        </authorList>
    </citation>
    <scope>NUCLEOTIDE SEQUENCE [LARGE SCALE GENOMIC DNA]</scope>
    <source>
        <strain evidence="2">EC-S101</strain>
    </source>
</reference>
<proteinExistence type="predicted"/>
<organism evidence="2 3">
    <name type="scientific">Pseudomonas jessenii</name>
    <dbReference type="NCBI Taxonomy" id="77298"/>
    <lineage>
        <taxon>Bacteria</taxon>
        <taxon>Pseudomonadati</taxon>
        <taxon>Pseudomonadota</taxon>
        <taxon>Gammaproteobacteria</taxon>
        <taxon>Pseudomonadales</taxon>
        <taxon>Pseudomonadaceae</taxon>
        <taxon>Pseudomonas</taxon>
    </lineage>
</organism>
<dbReference type="AlphaFoldDB" id="A0A5C4KTB3"/>
<keyword evidence="3" id="KW-1185">Reference proteome</keyword>
<dbReference type="RefSeq" id="WP_139055348.1">
    <property type="nucleotide sequence ID" value="NZ_VDDB01000015.1"/>
</dbReference>
<evidence type="ECO:0000313" key="2">
    <source>
        <dbReference type="EMBL" id="TNB92959.1"/>
    </source>
</evidence>
<accession>A0A5C4KTB3</accession>
<feature type="region of interest" description="Disordered" evidence="1">
    <location>
        <begin position="55"/>
        <end position="86"/>
    </location>
</feature>
<protein>
    <submittedName>
        <fullName evidence="2">Uncharacterized protein</fullName>
    </submittedName>
</protein>
<gene>
    <name evidence="2" type="ORF">FHG55_21970</name>
</gene>